<evidence type="ECO:0000313" key="1">
    <source>
        <dbReference type="EMBL" id="RLU21600.1"/>
    </source>
</evidence>
<accession>A0A3L8DMD2</accession>
<gene>
    <name evidence="1" type="ORF">DMN91_005973</name>
</gene>
<comment type="caution">
    <text evidence="1">The sequence shown here is derived from an EMBL/GenBank/DDBJ whole genome shotgun (WGS) entry which is preliminary data.</text>
</comment>
<dbReference type="EMBL" id="QOIP01000006">
    <property type="protein sequence ID" value="RLU21600.1"/>
    <property type="molecule type" value="Genomic_DNA"/>
</dbReference>
<reference evidence="1" key="2">
    <citation type="submission" date="2018-07" db="EMBL/GenBank/DDBJ databases">
        <authorList>
            <person name="Mckenzie S.K."/>
            <person name="Kronauer D.J.C."/>
        </authorList>
    </citation>
    <scope>NUCLEOTIDE SEQUENCE</scope>
    <source>
        <strain evidence="1">Clonal line C1</strain>
    </source>
</reference>
<reference evidence="1" key="1">
    <citation type="journal article" date="2018" name="Genome Res.">
        <title>The genomic architecture and molecular evolution of ant odorant receptors.</title>
        <authorList>
            <person name="McKenzie S.K."/>
            <person name="Kronauer D.J.C."/>
        </authorList>
    </citation>
    <scope>NUCLEOTIDE SEQUENCE [LARGE SCALE GENOMIC DNA]</scope>
    <source>
        <strain evidence="1">Clonal line C1</strain>
    </source>
</reference>
<dbReference type="AlphaFoldDB" id="A0A3L8DMD2"/>
<feature type="non-terminal residue" evidence="1">
    <location>
        <position position="1"/>
    </location>
</feature>
<dbReference type="Proteomes" id="UP000279307">
    <property type="component" value="Chromosome 6"/>
</dbReference>
<sequence>TSGELQTKVTKNRNDLKII</sequence>
<name>A0A3L8DMD2_OOCBI</name>
<organism evidence="1">
    <name type="scientific">Ooceraea biroi</name>
    <name type="common">Clonal raider ant</name>
    <name type="synonym">Cerapachys biroi</name>
    <dbReference type="NCBI Taxonomy" id="2015173"/>
    <lineage>
        <taxon>Eukaryota</taxon>
        <taxon>Metazoa</taxon>
        <taxon>Ecdysozoa</taxon>
        <taxon>Arthropoda</taxon>
        <taxon>Hexapoda</taxon>
        <taxon>Insecta</taxon>
        <taxon>Pterygota</taxon>
        <taxon>Neoptera</taxon>
        <taxon>Endopterygota</taxon>
        <taxon>Hymenoptera</taxon>
        <taxon>Apocrita</taxon>
        <taxon>Aculeata</taxon>
        <taxon>Formicoidea</taxon>
        <taxon>Formicidae</taxon>
        <taxon>Dorylinae</taxon>
        <taxon>Ooceraea</taxon>
    </lineage>
</organism>
<protein>
    <submittedName>
        <fullName evidence="1">Uncharacterized protein</fullName>
    </submittedName>
</protein>
<proteinExistence type="predicted"/>